<feature type="transmembrane region" description="Helical" evidence="2">
    <location>
        <begin position="353"/>
        <end position="372"/>
    </location>
</feature>
<protein>
    <submittedName>
        <fullName evidence="3">Uncharacterized protein</fullName>
    </submittedName>
</protein>
<reference evidence="4" key="1">
    <citation type="journal article" date="2019" name="Int. J. Syst. Evol. Microbiol.">
        <title>The Global Catalogue of Microorganisms (GCM) 10K type strain sequencing project: providing services to taxonomists for standard genome sequencing and annotation.</title>
        <authorList>
            <consortium name="The Broad Institute Genomics Platform"/>
            <consortium name="The Broad Institute Genome Sequencing Center for Infectious Disease"/>
            <person name="Wu L."/>
            <person name="Ma J."/>
        </authorList>
    </citation>
    <scope>NUCLEOTIDE SEQUENCE [LARGE SCALE GENOMIC DNA]</scope>
    <source>
        <strain evidence="4">JCM 17656</strain>
    </source>
</reference>
<proteinExistence type="predicted"/>
<evidence type="ECO:0000313" key="4">
    <source>
        <dbReference type="Proteomes" id="UP001500707"/>
    </source>
</evidence>
<comment type="caution">
    <text evidence="3">The sequence shown here is derived from an EMBL/GenBank/DDBJ whole genome shotgun (WGS) entry which is preliminary data.</text>
</comment>
<feature type="transmembrane region" description="Helical" evidence="2">
    <location>
        <begin position="314"/>
        <end position="332"/>
    </location>
</feature>
<organism evidence="3 4">
    <name type="scientific">Streptomyces osmaniensis</name>
    <dbReference type="NCBI Taxonomy" id="593134"/>
    <lineage>
        <taxon>Bacteria</taxon>
        <taxon>Bacillati</taxon>
        <taxon>Actinomycetota</taxon>
        <taxon>Actinomycetes</taxon>
        <taxon>Kitasatosporales</taxon>
        <taxon>Streptomycetaceae</taxon>
        <taxon>Streptomyces</taxon>
    </lineage>
</organism>
<evidence type="ECO:0000313" key="3">
    <source>
        <dbReference type="EMBL" id="GAA3572432.1"/>
    </source>
</evidence>
<feature type="transmembrane region" description="Helical" evidence="2">
    <location>
        <begin position="263"/>
        <end position="284"/>
    </location>
</feature>
<feature type="region of interest" description="Disordered" evidence="1">
    <location>
        <begin position="53"/>
        <end position="98"/>
    </location>
</feature>
<keyword evidence="4" id="KW-1185">Reference proteome</keyword>
<feature type="transmembrane region" description="Helical" evidence="2">
    <location>
        <begin position="384"/>
        <end position="402"/>
    </location>
</feature>
<keyword evidence="2" id="KW-1133">Transmembrane helix</keyword>
<accession>A0ABP6XVG4</accession>
<dbReference type="Proteomes" id="UP001500707">
    <property type="component" value="Unassembled WGS sequence"/>
</dbReference>
<name>A0ABP6XVG4_9ACTN</name>
<evidence type="ECO:0000256" key="1">
    <source>
        <dbReference type="SAM" id="MobiDB-lite"/>
    </source>
</evidence>
<keyword evidence="2" id="KW-0472">Membrane</keyword>
<gene>
    <name evidence="3" type="ORF">GCM10022295_62680</name>
</gene>
<evidence type="ECO:0000256" key="2">
    <source>
        <dbReference type="SAM" id="Phobius"/>
    </source>
</evidence>
<sequence length="432" mass="47773">MRETATGSNVKSGRLRIESVPHRDAHFIDYGCCFFTYFSTGTPPARTRYLIRRDRRRQTMGRAPENMENPGAEGSRRALSQSHGHASNAPAARPNTWQHRAKVRASVLWIELDSVCPKEKEDDCSDGVKRSEQRDGARRLLVRAEKLINSAGSRQRRLWERIHSWWNGELYEGTLKSLHEAEVLIVGLYEPNRALRHARSVLAMAKPICRGDSRVAQVEQLLGPSRETPTPKDLPAALAELLGAAYAVEEERGVRSRNFRNRLIRAGLVLTILLGVVVGVAFAVDGSIPVCDVIGERQTTNCIGSDAPSGQDTGIVMLLGMLGAGLPMIARLQRMGGSWNPYSLPFWQEMIKLPTGALTAVVGLVLVDTDWLPFARPADGWREVIAYAIAFGVGQLAFTHALDKRTEKLLAADPDVDEAEQLENVPSKKADR</sequence>
<keyword evidence="2" id="KW-0812">Transmembrane</keyword>
<dbReference type="EMBL" id="BAABCE010000013">
    <property type="protein sequence ID" value="GAA3572432.1"/>
    <property type="molecule type" value="Genomic_DNA"/>
</dbReference>